<evidence type="ECO:0000313" key="3">
    <source>
        <dbReference type="Proteomes" id="UP001354989"/>
    </source>
</evidence>
<evidence type="ECO:0008006" key="4">
    <source>
        <dbReference type="Google" id="ProtNLM"/>
    </source>
</evidence>
<geneLocation type="plasmid" evidence="2 3">
    <name>pPP3</name>
</geneLocation>
<feature type="transmembrane region" description="Helical" evidence="1">
    <location>
        <begin position="20"/>
        <end position="43"/>
    </location>
</feature>
<feature type="transmembrane region" description="Helical" evidence="1">
    <location>
        <begin position="63"/>
        <end position="90"/>
    </location>
</feature>
<evidence type="ECO:0000313" key="2">
    <source>
        <dbReference type="EMBL" id="BDD01683.1"/>
    </source>
</evidence>
<dbReference type="Pfam" id="PF10011">
    <property type="entry name" value="DUF2254"/>
    <property type="match status" value="1"/>
</dbReference>
<sequence>MFLKAKLKYIWGLMQGSFWLVPIIIIIIGIGFACLLLLIDYAVEIQPTGPFEYFFSGNADASRTVLSIVSSAMIGLAGTVFSITLVALTLASSQFGSRLLRNFMHDRLNQVVLGTYISTYLYCLIILRTVRAKDPFTFVPNFSVLFAVFLAFGNIILLVIFIHHIAESIRADRVVADIYLNLSRNIQLMFPKDGNSLWRKDEHAKFQKACAQKYHTSIHITARQSGYLQAVDYDHLCNSVQQLDGMIRLHYKGGDFIIEGTTIAELQLIAPVDTGKLAVFDKAMVYGEERTNTQDPEYAIHQLVEIAARALSPGINDPFTAISCIDYLTAHLRNLAQLPFDAPYMLDCNQEPRVLAKAHRFDAILHAAFDIIRECAEGNPAILIRMAERLTGLREMVIEKEQAQAVDEYLGVIQSAGERSLVEQKDLEDFRKRIAHYQQVKGHHHFS</sequence>
<keyword evidence="3" id="KW-1185">Reference proteome</keyword>
<dbReference type="EMBL" id="AP025295">
    <property type="protein sequence ID" value="BDD01683.1"/>
    <property type="molecule type" value="Genomic_DNA"/>
</dbReference>
<feature type="transmembrane region" description="Helical" evidence="1">
    <location>
        <begin position="111"/>
        <end position="130"/>
    </location>
</feature>
<organism evidence="2 3">
    <name type="scientific">Persicobacter psychrovividus</name>
    <dbReference type="NCBI Taxonomy" id="387638"/>
    <lineage>
        <taxon>Bacteria</taxon>
        <taxon>Pseudomonadati</taxon>
        <taxon>Bacteroidota</taxon>
        <taxon>Cytophagia</taxon>
        <taxon>Cytophagales</taxon>
        <taxon>Persicobacteraceae</taxon>
        <taxon>Persicobacter</taxon>
    </lineage>
</organism>
<keyword evidence="2" id="KW-0614">Plasmid</keyword>
<proteinExistence type="predicted"/>
<dbReference type="PROSITE" id="PS51257">
    <property type="entry name" value="PROKAR_LIPOPROTEIN"/>
    <property type="match status" value="1"/>
</dbReference>
<evidence type="ECO:0000256" key="1">
    <source>
        <dbReference type="SAM" id="Phobius"/>
    </source>
</evidence>
<name>A0ABN6LER3_9BACT</name>
<gene>
    <name evidence="2" type="ORF">PEPS_39630</name>
</gene>
<accession>A0ABN6LER3</accession>
<dbReference type="InterPro" id="IPR018723">
    <property type="entry name" value="DUF2254_membrane"/>
</dbReference>
<feature type="transmembrane region" description="Helical" evidence="1">
    <location>
        <begin position="142"/>
        <end position="163"/>
    </location>
</feature>
<keyword evidence="1" id="KW-1133">Transmembrane helix</keyword>
<keyword evidence="1" id="KW-0812">Transmembrane</keyword>
<keyword evidence="1" id="KW-0472">Membrane</keyword>
<dbReference type="Proteomes" id="UP001354989">
    <property type="component" value="Plasmid pPP3"/>
</dbReference>
<reference evidence="2 3" key="1">
    <citation type="submission" date="2021-12" db="EMBL/GenBank/DDBJ databases">
        <title>Genome sequencing of bacteria with rrn-lacking chromosome and rrn-plasmid.</title>
        <authorList>
            <person name="Anda M."/>
            <person name="Iwasaki W."/>
        </authorList>
    </citation>
    <scope>NUCLEOTIDE SEQUENCE [LARGE SCALE GENOMIC DNA]</scope>
    <source>
        <strain evidence="2 3">NBRC 101262</strain>
        <plasmid evidence="2 3">pPP3</plasmid>
    </source>
</reference>
<protein>
    <recommendedName>
        <fullName evidence="4">DUF2254 domain-containing protein</fullName>
    </recommendedName>
</protein>